<proteinExistence type="predicted"/>
<dbReference type="AlphaFoldDB" id="A0A931AXZ1"/>
<gene>
    <name evidence="1" type="ORF">IC227_02010</name>
</gene>
<evidence type="ECO:0000313" key="2">
    <source>
        <dbReference type="Proteomes" id="UP000637757"/>
    </source>
</evidence>
<protein>
    <submittedName>
        <fullName evidence="1">Uncharacterized protein</fullName>
    </submittedName>
</protein>
<name>A0A931AXZ1_9ENTE</name>
<keyword evidence="2" id="KW-1185">Reference proteome</keyword>
<sequence length="91" mass="10955">MKTADKHFETIVITAFIAKQSIIVHCKNEQIFQGTIQPYFTEKGFMIEEQFIFWTEVLEIQLMDQYFQFWEDILHLKNDNEARTEAFNSKK</sequence>
<evidence type="ECO:0000313" key="1">
    <source>
        <dbReference type="EMBL" id="MBF8807399.1"/>
    </source>
</evidence>
<comment type="caution">
    <text evidence="1">The sequence shown here is derived from an EMBL/GenBank/DDBJ whole genome shotgun (WGS) entry which is preliminary data.</text>
</comment>
<organism evidence="1 2">
    <name type="scientific">Enterococcus lacertideformus</name>
    <dbReference type="NCBI Taxonomy" id="2771493"/>
    <lineage>
        <taxon>Bacteria</taxon>
        <taxon>Bacillati</taxon>
        <taxon>Bacillota</taxon>
        <taxon>Bacilli</taxon>
        <taxon>Lactobacillales</taxon>
        <taxon>Enterococcaceae</taxon>
        <taxon>Enterococcus</taxon>
    </lineage>
</organism>
<reference evidence="1" key="1">
    <citation type="submission" date="2020-09" db="EMBL/GenBank/DDBJ databases">
        <title>Genomic insights into the novelty and pathogenicity of a unique biofilm-forming Enterococcus sp. bacteria (Enterococcus lacertideformus) identified in reptiles.</title>
        <authorList>
            <person name="Agius J.E."/>
            <person name="Phalen D.N."/>
            <person name="Rose K."/>
            <person name="Eden J.-S."/>
        </authorList>
    </citation>
    <scope>NUCLEOTIDE SEQUENCE</scope>
    <source>
        <strain evidence="1">PHRS 0518</strain>
    </source>
</reference>
<dbReference type="Proteomes" id="UP000637757">
    <property type="component" value="Unassembled WGS sequence"/>
</dbReference>
<dbReference type="EMBL" id="JADAKE010000006">
    <property type="protein sequence ID" value="MBF8807399.1"/>
    <property type="molecule type" value="Genomic_DNA"/>
</dbReference>
<accession>A0A931AXZ1</accession>